<gene>
    <name evidence="1" type="ORF">Lwal_1175</name>
</gene>
<reference evidence="1 2" key="1">
    <citation type="submission" date="2015-11" db="EMBL/GenBank/DDBJ databases">
        <title>Genomic analysis of 38 Legionella species identifies large and diverse effector repertoires.</title>
        <authorList>
            <person name="Burstein D."/>
            <person name="Amaro F."/>
            <person name="Zusman T."/>
            <person name="Lifshitz Z."/>
            <person name="Cohen O."/>
            <person name="Gilbert J.A."/>
            <person name="Pupko T."/>
            <person name="Shuman H.A."/>
            <person name="Segal G."/>
        </authorList>
    </citation>
    <scope>NUCLEOTIDE SEQUENCE [LARGE SCALE GENOMIC DNA]</scope>
    <source>
        <strain evidence="1 2">ATCC 51914</strain>
    </source>
</reference>
<sequence>MDEPFSALQRSLQPMFQFEAMRNGKYSFPEVQRLQSALIEYNPRSKQSFLELLKAIKEALPYIEKWRINFSKIMLEMDSLAKVHHMPAIDWKQLLTHPKVSHRFQFSALNHPSHEKDLASWIGHKAGKPFAELSKLELTRTLLEHHEKHGFSKKLDHHLKKEPDFLLNLVKHSERNFIRILNTRLIFFLTDEQLAKAIVHHLPSLSQHRHQTLGQPDKLIPLLNGILSNGRSVSTLMRNTKAREILEDSGLVHPSPSHNHESIKPSM</sequence>
<comment type="caution">
    <text evidence="1">The sequence shown here is derived from an EMBL/GenBank/DDBJ whole genome shotgun (WGS) entry which is preliminary data.</text>
</comment>
<evidence type="ECO:0000313" key="1">
    <source>
        <dbReference type="EMBL" id="KTD80478.1"/>
    </source>
</evidence>
<dbReference type="EMBL" id="LNZB01000031">
    <property type="protein sequence ID" value="KTD80478.1"/>
    <property type="molecule type" value="Genomic_DNA"/>
</dbReference>
<dbReference type="PATRIC" id="fig|66969.6.peg.1289"/>
<evidence type="ECO:0000313" key="2">
    <source>
        <dbReference type="Proteomes" id="UP000054729"/>
    </source>
</evidence>
<dbReference type="Proteomes" id="UP000054729">
    <property type="component" value="Unassembled WGS sequence"/>
</dbReference>
<dbReference type="AlphaFoldDB" id="A0A0W1AGV4"/>
<dbReference type="RefSeq" id="WP_058479888.1">
    <property type="nucleotide sequence ID" value="NZ_CAAAIQ010000008.1"/>
</dbReference>
<proteinExistence type="predicted"/>
<protein>
    <submittedName>
        <fullName evidence="1">Uncharacterized protein</fullName>
    </submittedName>
</protein>
<accession>A0A0W1AGV4</accession>
<name>A0A0W1AGV4_9GAMM</name>
<dbReference type="STRING" id="66969.Lwal_1175"/>
<keyword evidence="2" id="KW-1185">Reference proteome</keyword>
<dbReference type="OrthoDB" id="5651381at2"/>
<organism evidence="1 2">
    <name type="scientific">Legionella waltersii</name>
    <dbReference type="NCBI Taxonomy" id="66969"/>
    <lineage>
        <taxon>Bacteria</taxon>
        <taxon>Pseudomonadati</taxon>
        <taxon>Pseudomonadota</taxon>
        <taxon>Gammaproteobacteria</taxon>
        <taxon>Legionellales</taxon>
        <taxon>Legionellaceae</taxon>
        <taxon>Legionella</taxon>
    </lineage>
</organism>